<gene>
    <name evidence="5" type="ORF">CAPTEDRAFT_214234</name>
</gene>
<feature type="domain" description="Tyrosine-protein phosphatase" evidence="3">
    <location>
        <begin position="164"/>
        <end position="407"/>
    </location>
</feature>
<dbReference type="AlphaFoldDB" id="R7U5H6"/>
<feature type="transmembrane region" description="Helical" evidence="2">
    <location>
        <begin position="24"/>
        <end position="51"/>
    </location>
</feature>
<dbReference type="PROSITE" id="PS50056">
    <property type="entry name" value="TYR_PHOSPHATASE_2"/>
    <property type="match status" value="1"/>
</dbReference>
<name>R7U5H6_CAPTE</name>
<dbReference type="HOGENOM" id="CLU_055015_0_0_1"/>
<feature type="domain" description="Tyrosine specific protein phosphatases" evidence="4">
    <location>
        <begin position="326"/>
        <end position="398"/>
    </location>
</feature>
<dbReference type="EMBL" id="AMQN01009295">
    <property type="status" value="NOT_ANNOTATED_CDS"/>
    <property type="molecule type" value="Genomic_DNA"/>
</dbReference>
<organism evidence="5">
    <name type="scientific">Capitella teleta</name>
    <name type="common">Polychaete worm</name>
    <dbReference type="NCBI Taxonomy" id="283909"/>
    <lineage>
        <taxon>Eukaryota</taxon>
        <taxon>Metazoa</taxon>
        <taxon>Spiralia</taxon>
        <taxon>Lophotrochozoa</taxon>
        <taxon>Annelida</taxon>
        <taxon>Polychaeta</taxon>
        <taxon>Sedentaria</taxon>
        <taxon>Scolecida</taxon>
        <taxon>Capitellidae</taxon>
        <taxon>Capitella</taxon>
    </lineage>
</organism>
<evidence type="ECO:0000259" key="3">
    <source>
        <dbReference type="PROSITE" id="PS50055"/>
    </source>
</evidence>
<sequence>MIWNFKQLHLKSGFHPSQQSSSSIGMIIGIVVSLLFLLATVVLCVAIVCYIKRRRRNEKKACASTKVPDAETVEIHEYEEIRDIPCDTNETSKSQPKQQSNIWAALPSFFGGIRRNKVQTNESSKISDVHVPDVGIVEENYYEEIRDLIRFGSVAMEQSSFATYYNTLEKHSTAHDNAIVAEHPAVSQSEETSPEINLSKTSKPVRNEFDGKPGCVLVDGSCGEWSFFAFKYPKDRDAVGRFWRLVDNIEIPNVVLLEDASSEVLPAADGSTFNGIRVFCKEEWQNKGIKKFTVTLTNERLCEAAEYVNQHKGINVLTMDHKLTNKAIISLRQNLIQSGGSSKCAIMCKDGQKLSGFFISVYYILDKADEDSQIDVVYGLQKFKTVRPDFAPTEKQLLQLSHLARDYISYGNKSK</sequence>
<dbReference type="CDD" id="cd12087">
    <property type="entry name" value="TM_EGFR-like"/>
    <property type="match status" value="1"/>
</dbReference>
<dbReference type="InterPro" id="IPR029021">
    <property type="entry name" value="Prot-tyrosine_phosphatase-like"/>
</dbReference>
<evidence type="ECO:0008006" key="8">
    <source>
        <dbReference type="Google" id="ProtNLM"/>
    </source>
</evidence>
<dbReference type="Gene3D" id="3.90.190.10">
    <property type="entry name" value="Protein tyrosine phosphatase superfamily"/>
    <property type="match status" value="1"/>
</dbReference>
<proteinExistence type="predicted"/>
<evidence type="ECO:0000256" key="1">
    <source>
        <dbReference type="SAM" id="MobiDB-lite"/>
    </source>
</evidence>
<keyword evidence="2" id="KW-1133">Transmembrane helix</keyword>
<evidence type="ECO:0000313" key="7">
    <source>
        <dbReference type="Proteomes" id="UP000014760"/>
    </source>
</evidence>
<reference evidence="7" key="1">
    <citation type="submission" date="2012-12" db="EMBL/GenBank/DDBJ databases">
        <authorList>
            <person name="Hellsten U."/>
            <person name="Grimwood J."/>
            <person name="Chapman J.A."/>
            <person name="Shapiro H."/>
            <person name="Aerts A."/>
            <person name="Otillar R.P."/>
            <person name="Terry A.Y."/>
            <person name="Boore J.L."/>
            <person name="Simakov O."/>
            <person name="Marletaz F."/>
            <person name="Cho S.-J."/>
            <person name="Edsinger-Gonzales E."/>
            <person name="Havlak P."/>
            <person name="Kuo D.-H."/>
            <person name="Larsson T."/>
            <person name="Lv J."/>
            <person name="Arendt D."/>
            <person name="Savage R."/>
            <person name="Osoegawa K."/>
            <person name="de Jong P."/>
            <person name="Lindberg D.R."/>
            <person name="Seaver E.C."/>
            <person name="Weisblat D.A."/>
            <person name="Putnam N.H."/>
            <person name="Grigoriev I.V."/>
            <person name="Rokhsar D.S."/>
        </authorList>
    </citation>
    <scope>NUCLEOTIDE SEQUENCE</scope>
    <source>
        <strain evidence="7">I ESC-2004</strain>
    </source>
</reference>
<dbReference type="GO" id="GO:0004725">
    <property type="term" value="F:protein tyrosine phosphatase activity"/>
    <property type="evidence" value="ECO:0007669"/>
    <property type="project" value="InterPro"/>
</dbReference>
<evidence type="ECO:0000259" key="4">
    <source>
        <dbReference type="PROSITE" id="PS50056"/>
    </source>
</evidence>
<feature type="region of interest" description="Disordered" evidence="1">
    <location>
        <begin position="184"/>
        <end position="203"/>
    </location>
</feature>
<dbReference type="EMBL" id="AMQN01009296">
    <property type="status" value="NOT_ANNOTATED_CDS"/>
    <property type="molecule type" value="Genomic_DNA"/>
</dbReference>
<keyword evidence="7" id="KW-1185">Reference proteome</keyword>
<dbReference type="InterPro" id="IPR000387">
    <property type="entry name" value="Tyr_Pase_dom"/>
</dbReference>
<evidence type="ECO:0000313" key="5">
    <source>
        <dbReference type="EMBL" id="ELU01361.1"/>
    </source>
</evidence>
<keyword evidence="2" id="KW-0472">Membrane</keyword>
<keyword evidence="2" id="KW-0812">Transmembrane</keyword>
<protein>
    <recommendedName>
        <fullName evidence="8">Tyrosine-protein phosphatase domain-containing protein</fullName>
    </recommendedName>
</protein>
<evidence type="ECO:0000256" key="2">
    <source>
        <dbReference type="SAM" id="Phobius"/>
    </source>
</evidence>
<dbReference type="EnsemblMetazoa" id="CapteT214234">
    <property type="protein sequence ID" value="CapteP214234"/>
    <property type="gene ID" value="CapteG214234"/>
</dbReference>
<dbReference type="EMBL" id="KB305118">
    <property type="protein sequence ID" value="ELU01361.1"/>
    <property type="molecule type" value="Genomic_DNA"/>
</dbReference>
<accession>R7U5H6</accession>
<dbReference type="Pfam" id="PF00102">
    <property type="entry name" value="Y_phosphatase"/>
    <property type="match status" value="1"/>
</dbReference>
<dbReference type="PROSITE" id="PS50055">
    <property type="entry name" value="TYR_PHOSPHATASE_PTP"/>
    <property type="match status" value="1"/>
</dbReference>
<reference evidence="6" key="3">
    <citation type="submission" date="2015-06" db="UniProtKB">
        <authorList>
            <consortium name="EnsemblMetazoa"/>
        </authorList>
    </citation>
    <scope>IDENTIFICATION</scope>
</reference>
<dbReference type="InterPro" id="IPR000242">
    <property type="entry name" value="PTP_cat"/>
</dbReference>
<dbReference type="Proteomes" id="UP000014760">
    <property type="component" value="Unassembled WGS sequence"/>
</dbReference>
<feature type="compositionally biased region" description="Polar residues" evidence="1">
    <location>
        <begin position="186"/>
        <end position="203"/>
    </location>
</feature>
<evidence type="ECO:0000313" key="6">
    <source>
        <dbReference type="EnsemblMetazoa" id="CapteP214234"/>
    </source>
</evidence>
<dbReference type="SUPFAM" id="SSF52799">
    <property type="entry name" value="(Phosphotyrosine protein) phosphatases II"/>
    <property type="match status" value="1"/>
</dbReference>
<reference evidence="5 7" key="2">
    <citation type="journal article" date="2013" name="Nature">
        <title>Insights into bilaterian evolution from three spiralian genomes.</title>
        <authorList>
            <person name="Simakov O."/>
            <person name="Marletaz F."/>
            <person name="Cho S.J."/>
            <person name="Edsinger-Gonzales E."/>
            <person name="Havlak P."/>
            <person name="Hellsten U."/>
            <person name="Kuo D.H."/>
            <person name="Larsson T."/>
            <person name="Lv J."/>
            <person name="Arendt D."/>
            <person name="Savage R."/>
            <person name="Osoegawa K."/>
            <person name="de Jong P."/>
            <person name="Grimwood J."/>
            <person name="Chapman J.A."/>
            <person name="Shapiro H."/>
            <person name="Aerts A."/>
            <person name="Otillar R.P."/>
            <person name="Terry A.Y."/>
            <person name="Boore J.L."/>
            <person name="Grigoriev I.V."/>
            <person name="Lindberg D.R."/>
            <person name="Seaver E.C."/>
            <person name="Weisblat D.A."/>
            <person name="Putnam N.H."/>
            <person name="Rokhsar D.S."/>
        </authorList>
    </citation>
    <scope>NUCLEOTIDE SEQUENCE</scope>
    <source>
        <strain evidence="5 7">I ESC-2004</strain>
    </source>
</reference>